<organism evidence="1 2">
    <name type="scientific">Panicum hallii var. hallii</name>
    <dbReference type="NCBI Taxonomy" id="1504633"/>
    <lineage>
        <taxon>Eukaryota</taxon>
        <taxon>Viridiplantae</taxon>
        <taxon>Streptophyta</taxon>
        <taxon>Embryophyta</taxon>
        <taxon>Tracheophyta</taxon>
        <taxon>Spermatophyta</taxon>
        <taxon>Magnoliopsida</taxon>
        <taxon>Liliopsida</taxon>
        <taxon>Poales</taxon>
        <taxon>Poaceae</taxon>
        <taxon>PACMAD clade</taxon>
        <taxon>Panicoideae</taxon>
        <taxon>Panicodae</taxon>
        <taxon>Paniceae</taxon>
        <taxon>Panicinae</taxon>
        <taxon>Panicum</taxon>
        <taxon>Panicum sect. Panicum</taxon>
    </lineage>
</organism>
<protein>
    <recommendedName>
        <fullName evidence="3">t-SNARE coiled-coil homology domain-containing protein</fullName>
    </recommendedName>
</protein>
<keyword evidence="2" id="KW-1185">Reference proteome</keyword>
<gene>
    <name evidence="1" type="ORF">GQ55_9G190200</name>
</gene>
<dbReference type="OrthoDB" id="29755at2759"/>
<accession>A0A2T7C4V1</accession>
<dbReference type="Gramene" id="PUZ38364">
    <property type="protein sequence ID" value="PUZ38364"/>
    <property type="gene ID" value="GQ55_9G190200"/>
</dbReference>
<proteinExistence type="predicted"/>
<sequence length="78" mass="8413">MVAGMLGQGSSSKILQELDKQVPLMDEIDTKVNNANLEIKRTNEAHGQACSKSGLLHAYLHYLHYIAVADSSTGLTGQ</sequence>
<evidence type="ECO:0000313" key="2">
    <source>
        <dbReference type="Proteomes" id="UP000244336"/>
    </source>
</evidence>
<dbReference type="EMBL" id="CM009757">
    <property type="protein sequence ID" value="PUZ38364.1"/>
    <property type="molecule type" value="Genomic_DNA"/>
</dbReference>
<dbReference type="Gene3D" id="1.20.5.110">
    <property type="match status" value="1"/>
</dbReference>
<dbReference type="Proteomes" id="UP000244336">
    <property type="component" value="Chromosome 9"/>
</dbReference>
<evidence type="ECO:0000313" key="1">
    <source>
        <dbReference type="EMBL" id="PUZ38364.1"/>
    </source>
</evidence>
<evidence type="ECO:0008006" key="3">
    <source>
        <dbReference type="Google" id="ProtNLM"/>
    </source>
</evidence>
<dbReference type="AlphaFoldDB" id="A0A2T7C4V1"/>
<reference evidence="1 2" key="1">
    <citation type="submission" date="2018-04" db="EMBL/GenBank/DDBJ databases">
        <title>WGS assembly of Panicum hallii var. hallii HAL2.</title>
        <authorList>
            <person name="Lovell J."/>
            <person name="Jenkins J."/>
            <person name="Lowry D."/>
            <person name="Mamidi S."/>
            <person name="Sreedasyam A."/>
            <person name="Weng X."/>
            <person name="Barry K."/>
            <person name="Bonette J."/>
            <person name="Campitelli B."/>
            <person name="Daum C."/>
            <person name="Gordon S."/>
            <person name="Gould B."/>
            <person name="Lipzen A."/>
            <person name="MacQueen A."/>
            <person name="Palacio-Mejia J."/>
            <person name="Plott C."/>
            <person name="Shakirov E."/>
            <person name="Shu S."/>
            <person name="Yoshinaga Y."/>
            <person name="Zane M."/>
            <person name="Rokhsar D."/>
            <person name="Grimwood J."/>
            <person name="Schmutz J."/>
            <person name="Juenger T."/>
        </authorList>
    </citation>
    <scope>NUCLEOTIDE SEQUENCE [LARGE SCALE GENOMIC DNA]</scope>
    <source>
        <strain evidence="2">cv. HAL2</strain>
    </source>
</reference>
<name>A0A2T7C4V1_9POAL</name>